<evidence type="ECO:0000256" key="2">
    <source>
        <dbReference type="ARBA" id="ARBA00012379"/>
    </source>
</evidence>
<dbReference type="Gene3D" id="2.70.40.10">
    <property type="match status" value="1"/>
</dbReference>
<keyword evidence="8" id="KW-1185">Reference proteome</keyword>
<dbReference type="Proteomes" id="UP000032360">
    <property type="component" value="Unassembled WGS sequence"/>
</dbReference>
<feature type="domain" description="dUTPase-like" evidence="6">
    <location>
        <begin position="1"/>
        <end position="129"/>
    </location>
</feature>
<dbReference type="GO" id="GO:0006226">
    <property type="term" value="P:dUMP biosynthetic process"/>
    <property type="evidence" value="ECO:0007669"/>
    <property type="project" value="InterPro"/>
</dbReference>
<dbReference type="InterPro" id="IPR029054">
    <property type="entry name" value="dUTPase-like"/>
</dbReference>
<protein>
    <recommendedName>
        <fullName evidence="2">dUTP diphosphatase</fullName>
        <ecNumber evidence="2">3.6.1.23</ecNumber>
    </recommendedName>
</protein>
<keyword evidence="3 7" id="KW-0378">Hydrolase</keyword>
<dbReference type="NCBIfam" id="TIGR00576">
    <property type="entry name" value="dut"/>
    <property type="match status" value="1"/>
</dbReference>
<dbReference type="EMBL" id="JXYS01000071">
    <property type="protein sequence ID" value="KJF16904.1"/>
    <property type="molecule type" value="Genomic_DNA"/>
</dbReference>
<comment type="catalytic activity">
    <reaction evidence="5">
        <text>dUTP + H2O = dUMP + diphosphate + H(+)</text>
        <dbReference type="Rhea" id="RHEA:10248"/>
        <dbReference type="ChEBI" id="CHEBI:15377"/>
        <dbReference type="ChEBI" id="CHEBI:15378"/>
        <dbReference type="ChEBI" id="CHEBI:33019"/>
        <dbReference type="ChEBI" id="CHEBI:61555"/>
        <dbReference type="ChEBI" id="CHEBI:246422"/>
        <dbReference type="EC" id="3.6.1.23"/>
    </reaction>
</comment>
<sequence>MPRYAHDGDGGCDLYSIQSYLLEPLQRATIRTGIVLEIPMGFGGLILPRSGLASKFGVTLSNSPGLIDSGYRGELMVALINLDPKNSFAIEEGMRIAQLVIVEVSQFIFEEVEELEGTDRDRGGFGSSGLG</sequence>
<dbReference type="AlphaFoldDB" id="A0A0D8HGD0"/>
<dbReference type="CDD" id="cd07557">
    <property type="entry name" value="trimeric_dUTPase"/>
    <property type="match status" value="1"/>
</dbReference>
<accession>A0A0D8HGD0</accession>
<comment type="caution">
    <text evidence="7">The sequence shown here is derived from an EMBL/GenBank/DDBJ whole genome shotgun (WGS) entry which is preliminary data.</text>
</comment>
<evidence type="ECO:0000313" key="7">
    <source>
        <dbReference type="EMBL" id="KJF16904.1"/>
    </source>
</evidence>
<evidence type="ECO:0000259" key="6">
    <source>
        <dbReference type="Pfam" id="PF00692"/>
    </source>
</evidence>
<gene>
    <name evidence="7" type="primary">dut</name>
    <name evidence="7" type="ORF">AXFE_22600</name>
</gene>
<dbReference type="STRING" id="1280514.AXFE_22600"/>
<evidence type="ECO:0000256" key="3">
    <source>
        <dbReference type="ARBA" id="ARBA00022801"/>
    </source>
</evidence>
<dbReference type="PATRIC" id="fig|1280514.3.peg.2971"/>
<dbReference type="PANTHER" id="PTHR11241:SF0">
    <property type="entry name" value="DEOXYURIDINE 5'-TRIPHOSPHATE NUCLEOTIDOHYDROLASE"/>
    <property type="match status" value="1"/>
</dbReference>
<keyword evidence="4" id="KW-0546">Nucleotide metabolism</keyword>
<dbReference type="InterPro" id="IPR033704">
    <property type="entry name" value="dUTPase_trimeric"/>
</dbReference>
<dbReference type="GO" id="GO:0004170">
    <property type="term" value="F:dUTP diphosphatase activity"/>
    <property type="evidence" value="ECO:0007669"/>
    <property type="project" value="UniProtKB-EC"/>
</dbReference>
<dbReference type="GO" id="GO:0046081">
    <property type="term" value="P:dUTP catabolic process"/>
    <property type="evidence" value="ECO:0007669"/>
    <property type="project" value="InterPro"/>
</dbReference>
<comment type="similarity">
    <text evidence="1">Belongs to the dUTPase family.</text>
</comment>
<dbReference type="SUPFAM" id="SSF51283">
    <property type="entry name" value="dUTPase-like"/>
    <property type="match status" value="1"/>
</dbReference>
<evidence type="ECO:0000256" key="4">
    <source>
        <dbReference type="ARBA" id="ARBA00023080"/>
    </source>
</evidence>
<dbReference type="PANTHER" id="PTHR11241">
    <property type="entry name" value="DEOXYURIDINE 5'-TRIPHOSPHATE NUCLEOTIDOHYDROLASE"/>
    <property type="match status" value="1"/>
</dbReference>
<organism evidence="7 8">
    <name type="scientific">Acidithrix ferrooxidans</name>
    <dbReference type="NCBI Taxonomy" id="1280514"/>
    <lineage>
        <taxon>Bacteria</taxon>
        <taxon>Bacillati</taxon>
        <taxon>Actinomycetota</taxon>
        <taxon>Acidimicrobiia</taxon>
        <taxon>Acidimicrobiales</taxon>
        <taxon>Acidimicrobiaceae</taxon>
        <taxon>Acidithrix</taxon>
    </lineage>
</organism>
<dbReference type="NCBIfam" id="NF001862">
    <property type="entry name" value="PRK00601.1"/>
    <property type="match status" value="1"/>
</dbReference>
<dbReference type="InterPro" id="IPR036157">
    <property type="entry name" value="dUTPase-like_sf"/>
</dbReference>
<dbReference type="InterPro" id="IPR008181">
    <property type="entry name" value="dUTPase"/>
</dbReference>
<evidence type="ECO:0000256" key="1">
    <source>
        <dbReference type="ARBA" id="ARBA00006581"/>
    </source>
</evidence>
<evidence type="ECO:0000313" key="8">
    <source>
        <dbReference type="Proteomes" id="UP000032360"/>
    </source>
</evidence>
<dbReference type="GO" id="GO:0000287">
    <property type="term" value="F:magnesium ion binding"/>
    <property type="evidence" value="ECO:0007669"/>
    <property type="project" value="InterPro"/>
</dbReference>
<dbReference type="EC" id="3.6.1.23" evidence="2"/>
<reference evidence="7 8" key="1">
    <citation type="submission" date="2015-01" db="EMBL/GenBank/DDBJ databases">
        <title>Draft genome of the acidophilic iron oxidizer Acidithrix ferrooxidans strain Py-F3.</title>
        <authorList>
            <person name="Poehlein A."/>
            <person name="Eisen S."/>
            <person name="Schloemann M."/>
            <person name="Johnson B.D."/>
            <person name="Daniel R."/>
            <person name="Muehling M."/>
        </authorList>
    </citation>
    <scope>NUCLEOTIDE SEQUENCE [LARGE SCALE GENOMIC DNA]</scope>
    <source>
        <strain evidence="7 8">Py-F3</strain>
    </source>
</reference>
<name>A0A0D8HGD0_9ACTN</name>
<evidence type="ECO:0000256" key="5">
    <source>
        <dbReference type="ARBA" id="ARBA00047686"/>
    </source>
</evidence>
<proteinExistence type="inferred from homology"/>
<dbReference type="Pfam" id="PF00692">
    <property type="entry name" value="dUTPase"/>
    <property type="match status" value="1"/>
</dbReference>